<dbReference type="CDD" id="cd08563">
    <property type="entry name" value="GDPD_TtGDE_like"/>
    <property type="match status" value="1"/>
</dbReference>
<reference evidence="3" key="1">
    <citation type="submission" date="2017-11" db="EMBL/GenBank/DDBJ databases">
        <authorList>
            <person name="Zhu W."/>
        </authorList>
    </citation>
    <scope>NUCLEOTIDE SEQUENCE [LARGE SCALE GENOMIC DNA]</scope>
    <source>
        <strain evidence="3">160</strain>
    </source>
</reference>
<evidence type="ECO:0000259" key="1">
    <source>
        <dbReference type="PROSITE" id="PS51704"/>
    </source>
</evidence>
<dbReference type="Gene3D" id="3.20.20.190">
    <property type="entry name" value="Phosphatidylinositol (PI) phosphodiesterase"/>
    <property type="match status" value="1"/>
</dbReference>
<name>A0A345PFW9_9BACI</name>
<dbReference type="PANTHER" id="PTHR46211">
    <property type="entry name" value="GLYCEROPHOSPHORYL DIESTER PHOSPHODIESTERASE"/>
    <property type="match status" value="1"/>
</dbReference>
<dbReference type="PANTHER" id="PTHR46211:SF14">
    <property type="entry name" value="GLYCEROPHOSPHODIESTER PHOSPHODIESTERASE"/>
    <property type="match status" value="1"/>
</dbReference>
<dbReference type="Pfam" id="PF03009">
    <property type="entry name" value="GDPD"/>
    <property type="match status" value="1"/>
</dbReference>
<keyword evidence="3" id="KW-1185">Reference proteome</keyword>
<dbReference type="EMBL" id="CP024848">
    <property type="protein sequence ID" value="AXI08899.1"/>
    <property type="molecule type" value="Genomic_DNA"/>
</dbReference>
<dbReference type="GO" id="GO:0006629">
    <property type="term" value="P:lipid metabolic process"/>
    <property type="evidence" value="ECO:0007669"/>
    <property type="project" value="InterPro"/>
</dbReference>
<protein>
    <submittedName>
        <fullName evidence="2">Glycerophosphodiester phosphodiesterase</fullName>
    </submittedName>
</protein>
<evidence type="ECO:0000313" key="2">
    <source>
        <dbReference type="EMBL" id="AXI08899.1"/>
    </source>
</evidence>
<sequence length="253" mass="29261">MTATKIYGHRGCMGTYPENTLLGFQKAIEQGVDGIELDVQLTKDGEVIVIHDEILDRTTDGNGYIKDFTLQEIKEFSAGVNYEHFPGYDEASWGAERVPTLKEVLELLEPYDTELNIELKTYLINYEGIEEKVLSIVEQFGNGRKIIFSSFHLPTLLRIKKLNKYAEIAWLLDQRISHPQDYIQSLDLEALHISKQVALSDAFYLKDFFEKIRVWTVNDKDEIKQLLDLNVNAIITDFPERALFYRSERKSFV</sequence>
<gene>
    <name evidence="2" type="ORF">CUC15_08215</name>
</gene>
<dbReference type="Proteomes" id="UP000253908">
    <property type="component" value="Chromosome"/>
</dbReference>
<organism evidence="2 3">
    <name type="scientific">Oceanobacillus zhaokaii</name>
    <dbReference type="NCBI Taxonomy" id="2052660"/>
    <lineage>
        <taxon>Bacteria</taxon>
        <taxon>Bacillati</taxon>
        <taxon>Bacillota</taxon>
        <taxon>Bacilli</taxon>
        <taxon>Bacillales</taxon>
        <taxon>Bacillaceae</taxon>
        <taxon>Oceanobacillus</taxon>
    </lineage>
</organism>
<dbReference type="InterPro" id="IPR017946">
    <property type="entry name" value="PLC-like_Pdiesterase_TIM-brl"/>
</dbReference>
<proteinExistence type="predicted"/>
<dbReference type="RefSeq" id="WP_114916193.1">
    <property type="nucleotide sequence ID" value="NZ_CP024848.1"/>
</dbReference>
<accession>A0A345PFW9</accession>
<dbReference type="OrthoDB" id="384721at2"/>
<evidence type="ECO:0000313" key="3">
    <source>
        <dbReference type="Proteomes" id="UP000253908"/>
    </source>
</evidence>
<dbReference type="InterPro" id="IPR030395">
    <property type="entry name" value="GP_PDE_dom"/>
</dbReference>
<dbReference type="SUPFAM" id="SSF51695">
    <property type="entry name" value="PLC-like phosphodiesterases"/>
    <property type="match status" value="1"/>
</dbReference>
<dbReference type="KEGG" id="ocn:CUC15_08215"/>
<dbReference type="PROSITE" id="PS51704">
    <property type="entry name" value="GP_PDE"/>
    <property type="match status" value="1"/>
</dbReference>
<feature type="domain" description="GP-PDE" evidence="1">
    <location>
        <begin position="4"/>
        <end position="246"/>
    </location>
</feature>
<dbReference type="AlphaFoldDB" id="A0A345PFW9"/>
<dbReference type="GO" id="GO:0008081">
    <property type="term" value="F:phosphoric diester hydrolase activity"/>
    <property type="evidence" value="ECO:0007669"/>
    <property type="project" value="InterPro"/>
</dbReference>